<protein>
    <submittedName>
        <fullName evidence="1">Uncharacterized protein</fullName>
    </submittedName>
</protein>
<keyword evidence="2" id="KW-1185">Reference proteome</keyword>
<proteinExistence type="predicted"/>
<name>A0AAP0F7N4_9MAGN</name>
<dbReference type="AlphaFoldDB" id="A0AAP0F7N4"/>
<organism evidence="1 2">
    <name type="scientific">Stephania cephalantha</name>
    <dbReference type="NCBI Taxonomy" id="152367"/>
    <lineage>
        <taxon>Eukaryota</taxon>
        <taxon>Viridiplantae</taxon>
        <taxon>Streptophyta</taxon>
        <taxon>Embryophyta</taxon>
        <taxon>Tracheophyta</taxon>
        <taxon>Spermatophyta</taxon>
        <taxon>Magnoliopsida</taxon>
        <taxon>Ranunculales</taxon>
        <taxon>Menispermaceae</taxon>
        <taxon>Menispermoideae</taxon>
        <taxon>Cissampelideae</taxon>
        <taxon>Stephania</taxon>
    </lineage>
</organism>
<gene>
    <name evidence="1" type="ORF">Scep_022284</name>
</gene>
<dbReference type="EMBL" id="JBBNAG010000009">
    <property type="protein sequence ID" value="KAK9105440.1"/>
    <property type="molecule type" value="Genomic_DNA"/>
</dbReference>
<sequence length="177" mass="19013">MRKSTSPLQSRNEELVGRKGIVRQRAIAPPFPVVHHHRCDAASPPLRLVGACVVVPARCCWRRCAPLVHRASLPSHSRPPSAVRDSFSRVAHCRGLPPAPATRSVQSVKAAKPTAAVAPLLRITCPRRDADVAATAAPLLHRPSLAAVRCLLSRLLLLSAGLRFLLPDQGATVMIPP</sequence>
<reference evidence="1 2" key="1">
    <citation type="submission" date="2024-01" db="EMBL/GenBank/DDBJ databases">
        <title>Genome assemblies of Stephania.</title>
        <authorList>
            <person name="Yang L."/>
        </authorList>
    </citation>
    <scope>NUCLEOTIDE SEQUENCE [LARGE SCALE GENOMIC DNA]</scope>
    <source>
        <strain evidence="1">JXDWG</strain>
        <tissue evidence="1">Leaf</tissue>
    </source>
</reference>
<dbReference type="Proteomes" id="UP001419268">
    <property type="component" value="Unassembled WGS sequence"/>
</dbReference>
<evidence type="ECO:0000313" key="2">
    <source>
        <dbReference type="Proteomes" id="UP001419268"/>
    </source>
</evidence>
<evidence type="ECO:0000313" key="1">
    <source>
        <dbReference type="EMBL" id="KAK9105440.1"/>
    </source>
</evidence>
<accession>A0AAP0F7N4</accession>
<comment type="caution">
    <text evidence="1">The sequence shown here is derived from an EMBL/GenBank/DDBJ whole genome shotgun (WGS) entry which is preliminary data.</text>
</comment>